<dbReference type="Gene3D" id="3.30.420.10">
    <property type="entry name" value="Ribonuclease H-like superfamily/Ribonuclease H"/>
    <property type="match status" value="1"/>
</dbReference>
<organism evidence="1 2">
    <name type="scientific">Tenacibaculum phage PTm1</name>
    <dbReference type="NCBI Taxonomy" id="2547425"/>
    <lineage>
        <taxon>Viruses</taxon>
        <taxon>Duplodnaviria</taxon>
        <taxon>Heunggongvirae</taxon>
        <taxon>Uroviricota</taxon>
        <taxon>Caudoviricetes</taxon>
        <taxon>Shirahamavirus</taxon>
        <taxon>Shirahamavirus PTm1</taxon>
    </lineage>
</organism>
<dbReference type="RefSeq" id="YP_009873721.1">
    <property type="nucleotide sequence ID" value="NC_049340.1"/>
</dbReference>
<sequence length="132" mass="15012">MERVSKQYKVDYFDARQEGSVMSMSFKKQLSKINDLTTYNVAVKRMLLGTKLVKSISIVSPNSLKKYATGKGNCKKELVLETFLKEHPEYKVVISKRTGKPSSKDDDIADSHYLAKADIPKDNKLIKSIHKK</sequence>
<name>A0A5S9EQM7_9CAUD</name>
<dbReference type="GO" id="GO:0003676">
    <property type="term" value="F:nucleic acid binding"/>
    <property type="evidence" value="ECO:0007669"/>
    <property type="project" value="InterPro"/>
</dbReference>
<protein>
    <submittedName>
        <fullName evidence="1">Uncharacterized protein</fullName>
    </submittedName>
</protein>
<dbReference type="GeneID" id="55802842"/>
<evidence type="ECO:0000313" key="2">
    <source>
        <dbReference type="Proteomes" id="UP000422648"/>
    </source>
</evidence>
<accession>A0A5S9EQM7</accession>
<dbReference type="KEGG" id="vg:55802842"/>
<dbReference type="EMBL" id="AP019524">
    <property type="protein sequence ID" value="BBI90429.1"/>
    <property type="molecule type" value="Genomic_DNA"/>
</dbReference>
<evidence type="ECO:0000313" key="1">
    <source>
        <dbReference type="EMBL" id="BBI90429.1"/>
    </source>
</evidence>
<dbReference type="InterPro" id="IPR036397">
    <property type="entry name" value="RNaseH_sf"/>
</dbReference>
<keyword evidence="2" id="KW-1185">Reference proteome</keyword>
<proteinExistence type="predicted"/>
<reference evidence="1 2" key="1">
    <citation type="journal article" date="2019" name="Arch. Virol.">
        <title>A novel jumbo Tenacibaculum maritimum lytic phage with head-fiber-like appendages.</title>
        <authorList>
            <person name="Kawato Y."/>
            <person name="Istiqomah I."/>
            <person name="Gaafar A.Y."/>
            <person name="Hanaoka M."/>
            <person name="Ishimaru K."/>
            <person name="Yasuike M."/>
            <person name="Nishiki I."/>
            <person name="Nakamura Y."/>
            <person name="Fujiwara A."/>
            <person name="Nakai T."/>
        </authorList>
    </citation>
    <scope>NUCLEOTIDE SEQUENCE [LARGE SCALE GENOMIC DNA]</scope>
    <source>
        <strain evidence="1 2">PTm1</strain>
    </source>
</reference>
<dbReference type="Proteomes" id="UP000422648">
    <property type="component" value="Segment"/>
</dbReference>